<evidence type="ECO:0000256" key="1">
    <source>
        <dbReference type="SAM" id="MobiDB-lite"/>
    </source>
</evidence>
<organism evidence="4 5">
    <name type="scientific">Deinandra increscens subsp. villosa</name>
    <dbReference type="NCBI Taxonomy" id="3103831"/>
    <lineage>
        <taxon>Eukaryota</taxon>
        <taxon>Viridiplantae</taxon>
        <taxon>Streptophyta</taxon>
        <taxon>Embryophyta</taxon>
        <taxon>Tracheophyta</taxon>
        <taxon>Spermatophyta</taxon>
        <taxon>Magnoliopsida</taxon>
        <taxon>eudicotyledons</taxon>
        <taxon>Gunneridae</taxon>
        <taxon>Pentapetalae</taxon>
        <taxon>asterids</taxon>
        <taxon>campanulids</taxon>
        <taxon>Asterales</taxon>
        <taxon>Asteraceae</taxon>
        <taxon>Asteroideae</taxon>
        <taxon>Heliantheae alliance</taxon>
        <taxon>Madieae</taxon>
        <taxon>Madiinae</taxon>
        <taxon>Deinandra</taxon>
    </lineage>
</organism>
<evidence type="ECO:0008006" key="6">
    <source>
        <dbReference type="Google" id="ProtNLM"/>
    </source>
</evidence>
<accession>A0AAP0CGI3</accession>
<dbReference type="PANTHER" id="PTHR48258">
    <property type="entry name" value="DUF4218 DOMAIN-CONTAINING PROTEIN-RELATED"/>
    <property type="match status" value="1"/>
</dbReference>
<proteinExistence type="predicted"/>
<gene>
    <name evidence="4" type="ORF">SSX86_029588</name>
</gene>
<feature type="compositionally biased region" description="Basic and acidic residues" evidence="1">
    <location>
        <begin position="96"/>
        <end position="106"/>
    </location>
</feature>
<dbReference type="Pfam" id="PF13952">
    <property type="entry name" value="DUF4216"/>
    <property type="match status" value="1"/>
</dbReference>
<feature type="region of interest" description="Disordered" evidence="1">
    <location>
        <begin position="79"/>
        <end position="106"/>
    </location>
</feature>
<feature type="domain" description="DUF4216" evidence="2">
    <location>
        <begin position="362"/>
        <end position="438"/>
    </location>
</feature>
<evidence type="ECO:0000259" key="3">
    <source>
        <dbReference type="Pfam" id="PF13960"/>
    </source>
</evidence>
<reference evidence="4 5" key="1">
    <citation type="submission" date="2024-04" db="EMBL/GenBank/DDBJ databases">
        <title>The reference genome of an endangered Asteraceae, Deinandra increscens subsp. villosa, native to the Central Coast of California.</title>
        <authorList>
            <person name="Guilliams M."/>
            <person name="Hasenstab-Lehman K."/>
            <person name="Meyer R."/>
            <person name="Mcevoy S."/>
        </authorList>
    </citation>
    <scope>NUCLEOTIDE SEQUENCE [LARGE SCALE GENOMIC DNA]</scope>
    <source>
        <tissue evidence="4">Leaf</tissue>
    </source>
</reference>
<dbReference type="InterPro" id="IPR025312">
    <property type="entry name" value="DUF4216"/>
</dbReference>
<evidence type="ECO:0000313" key="5">
    <source>
        <dbReference type="Proteomes" id="UP001408789"/>
    </source>
</evidence>
<dbReference type="Pfam" id="PF13960">
    <property type="entry name" value="DUF4218"/>
    <property type="match status" value="1"/>
</dbReference>
<dbReference type="Proteomes" id="UP001408789">
    <property type="component" value="Unassembled WGS sequence"/>
</dbReference>
<comment type="caution">
    <text evidence="4">The sequence shown here is derived from an EMBL/GenBank/DDBJ whole genome shotgun (WGS) entry which is preliminary data.</text>
</comment>
<dbReference type="EMBL" id="JBCNJP010000027">
    <property type="protein sequence ID" value="KAK9052958.1"/>
    <property type="molecule type" value="Genomic_DNA"/>
</dbReference>
<sequence length="493" mass="56737">MFHDEDDMEGLVRDAFGVTSSPLNNEELRDYEVQGDIGETSGINPHSQRCDNGAESDRWLEPNHISRSQMDRFDGTIEEGGPPSVLTGSEILKQTSDGKSKDNENSRKDLMKKGIRHELHLIEQPNKKLYLPPACYTMSNVEKRNFLQVLKDLKVPDGYLMRLKSYVRNKAQPEGSIAEGYIKDECITFCSRYFEGVETSFNRPPRNNENTYRLDMYMLNSGGRKLGKVEDVELDSKSLAQAHRYVLLNHPKIQPLRGRFMDEMQALRNERMDKKIMEKLLVEEFSCWLHQKAPLLKKNKSDEEVLSLVVGPSTHVKMCKGFITNGFRFLTKRCEEFRKTQNSGVFVQAVGGNYYGKLTEIIELEYSCNYKVVLFRCDWVDIRPSRGLKKDKYGFPLVNFSKPLAHTGEALKDDPFIISSQARQVFYIEDVKDVGWSHVIMTKPRDTYDMGSNISTNDEDEVYTQCIPSDLPVFDDVSVPPRLRRIDMEIDDE</sequence>
<feature type="domain" description="DUF4218" evidence="3">
    <location>
        <begin position="159"/>
        <end position="207"/>
    </location>
</feature>
<dbReference type="InterPro" id="IPR025452">
    <property type="entry name" value="DUF4218"/>
</dbReference>
<keyword evidence="5" id="KW-1185">Reference proteome</keyword>
<dbReference type="AlphaFoldDB" id="A0AAP0CGI3"/>
<evidence type="ECO:0000259" key="2">
    <source>
        <dbReference type="Pfam" id="PF13952"/>
    </source>
</evidence>
<evidence type="ECO:0000313" key="4">
    <source>
        <dbReference type="EMBL" id="KAK9052958.1"/>
    </source>
</evidence>
<dbReference type="PANTHER" id="PTHR48258:SF15">
    <property type="entry name" value="OS02G0543900 PROTEIN"/>
    <property type="match status" value="1"/>
</dbReference>
<name>A0AAP0CGI3_9ASTR</name>
<protein>
    <recommendedName>
        <fullName evidence="6">DUF4216 domain-containing protein</fullName>
    </recommendedName>
</protein>